<dbReference type="PROSITE" id="PS00710">
    <property type="entry name" value="PGM_PMM"/>
    <property type="match status" value="1"/>
</dbReference>
<dbReference type="AlphaFoldDB" id="A0A1V6CE89"/>
<dbReference type="GO" id="GO:0004614">
    <property type="term" value="F:phosphoglucomutase activity"/>
    <property type="evidence" value="ECO:0007669"/>
    <property type="project" value="UniProtKB-EC"/>
</dbReference>
<organism evidence="12">
    <name type="scientific">candidate division TA06 bacterium ADurb.Bin131</name>
    <dbReference type="NCBI Taxonomy" id="1852827"/>
    <lineage>
        <taxon>Bacteria</taxon>
        <taxon>Bacteria division TA06</taxon>
    </lineage>
</organism>
<dbReference type="Gene3D" id="3.40.120.10">
    <property type="entry name" value="Alpha-D-Glucose-1,6-Bisphosphate, subunit A, domain 3"/>
    <property type="match status" value="3"/>
</dbReference>
<evidence type="ECO:0000256" key="6">
    <source>
        <dbReference type="ARBA" id="ARBA00023235"/>
    </source>
</evidence>
<dbReference type="PRINTS" id="PR00509">
    <property type="entry name" value="PGMPMM"/>
</dbReference>
<dbReference type="InterPro" id="IPR016066">
    <property type="entry name" value="A-D-PHexomutase_CS"/>
</dbReference>
<name>A0A1V6CE89_UNCT6</name>
<dbReference type="Pfam" id="PF02880">
    <property type="entry name" value="PGM_PMM_III"/>
    <property type="match status" value="1"/>
</dbReference>
<dbReference type="EC" id="5.4.2.2" evidence="12"/>
<dbReference type="InterPro" id="IPR005844">
    <property type="entry name" value="A-D-PHexomutase_a/b/a-I"/>
</dbReference>
<dbReference type="GO" id="GO:0005975">
    <property type="term" value="P:carbohydrate metabolic process"/>
    <property type="evidence" value="ECO:0007669"/>
    <property type="project" value="InterPro"/>
</dbReference>
<comment type="similarity">
    <text evidence="2 7">Belongs to the phosphohexose mutase family.</text>
</comment>
<dbReference type="Gene3D" id="3.30.310.50">
    <property type="entry name" value="Alpha-D-phosphohexomutase, C-terminal domain"/>
    <property type="match status" value="1"/>
</dbReference>
<dbReference type="EMBL" id="MWDQ01000022">
    <property type="protein sequence ID" value="OQB75186.1"/>
    <property type="molecule type" value="Genomic_DNA"/>
</dbReference>
<dbReference type="PANTHER" id="PTHR43771">
    <property type="entry name" value="PHOSPHOMANNOMUTASE"/>
    <property type="match status" value="1"/>
</dbReference>
<gene>
    <name evidence="12" type="primary">algC_1</name>
    <name evidence="12" type="ORF">BWX89_00129</name>
</gene>
<dbReference type="PANTHER" id="PTHR43771:SF2">
    <property type="entry name" value="PHOSPHOMANNOMUTASE_PHOSPHOGLUCOMUTASE"/>
    <property type="match status" value="1"/>
</dbReference>
<evidence type="ECO:0000256" key="1">
    <source>
        <dbReference type="ARBA" id="ARBA00001946"/>
    </source>
</evidence>
<dbReference type="InterPro" id="IPR016055">
    <property type="entry name" value="A-D-PHexomutase_a/b/a-I/II/III"/>
</dbReference>
<feature type="domain" description="Alpha-D-phosphohexomutase alpha/beta/alpha" evidence="9">
    <location>
        <begin position="3"/>
        <end position="128"/>
    </location>
</feature>
<feature type="domain" description="Alpha-D-phosphohexomutase alpha/beta/alpha" evidence="11">
    <location>
        <begin position="247"/>
        <end position="339"/>
    </location>
</feature>
<evidence type="ECO:0000259" key="10">
    <source>
        <dbReference type="Pfam" id="PF02879"/>
    </source>
</evidence>
<evidence type="ECO:0000256" key="4">
    <source>
        <dbReference type="ARBA" id="ARBA00022723"/>
    </source>
</evidence>
<evidence type="ECO:0000256" key="3">
    <source>
        <dbReference type="ARBA" id="ARBA00022553"/>
    </source>
</evidence>
<dbReference type="Pfam" id="PF02878">
    <property type="entry name" value="PGM_PMM_I"/>
    <property type="match status" value="1"/>
</dbReference>
<evidence type="ECO:0000259" key="11">
    <source>
        <dbReference type="Pfam" id="PF02880"/>
    </source>
</evidence>
<dbReference type="InterPro" id="IPR036900">
    <property type="entry name" value="A-D-PHexomutase_C_sf"/>
</dbReference>
<accession>A0A1V6CE89</accession>
<comment type="cofactor">
    <cofactor evidence="1">
        <name>Mg(2+)</name>
        <dbReference type="ChEBI" id="CHEBI:18420"/>
    </cofactor>
</comment>
<evidence type="ECO:0000256" key="2">
    <source>
        <dbReference type="ARBA" id="ARBA00010231"/>
    </source>
</evidence>
<dbReference type="Pfam" id="PF02879">
    <property type="entry name" value="PGM_PMM_II"/>
    <property type="match status" value="1"/>
</dbReference>
<evidence type="ECO:0000256" key="5">
    <source>
        <dbReference type="ARBA" id="ARBA00022842"/>
    </source>
</evidence>
<dbReference type="Pfam" id="PF00408">
    <property type="entry name" value="PGM_PMM_IV"/>
    <property type="match status" value="1"/>
</dbReference>
<feature type="domain" description="Alpha-D-phosphohexomutase alpha/beta/alpha" evidence="10">
    <location>
        <begin position="144"/>
        <end position="241"/>
    </location>
</feature>
<protein>
    <submittedName>
        <fullName evidence="12">Phosphomannomutase/phosphoglucomutase</fullName>
        <ecNumber evidence="12">5.4.2.2</ecNumber>
    </submittedName>
</protein>
<evidence type="ECO:0000313" key="12">
    <source>
        <dbReference type="EMBL" id="OQB75186.1"/>
    </source>
</evidence>
<dbReference type="InterPro" id="IPR005843">
    <property type="entry name" value="A-D-PHexomutase_C"/>
</dbReference>
<dbReference type="Proteomes" id="UP000485562">
    <property type="component" value="Unassembled WGS sequence"/>
</dbReference>
<reference evidence="12" key="1">
    <citation type="submission" date="2017-02" db="EMBL/GenBank/DDBJ databases">
        <title>Delving into the versatile metabolic prowess of the omnipresent phylum Bacteroidetes.</title>
        <authorList>
            <person name="Nobu M.K."/>
            <person name="Mei R."/>
            <person name="Narihiro T."/>
            <person name="Kuroda K."/>
            <person name="Liu W.-T."/>
        </authorList>
    </citation>
    <scope>NUCLEOTIDE SEQUENCE</scope>
    <source>
        <strain evidence="12">ADurb.Bin131</strain>
    </source>
</reference>
<dbReference type="InterPro" id="IPR005846">
    <property type="entry name" value="A-D-PHexomutase_a/b/a-III"/>
</dbReference>
<keyword evidence="5 7" id="KW-0460">Magnesium</keyword>
<comment type="caution">
    <text evidence="12">The sequence shown here is derived from an EMBL/GenBank/DDBJ whole genome shotgun (WGS) entry which is preliminary data.</text>
</comment>
<feature type="domain" description="Alpha-D-phosphohexomutase C-terminal" evidence="8">
    <location>
        <begin position="379"/>
        <end position="428"/>
    </location>
</feature>
<sequence length="440" mass="48635">MSIFKACDIRGKYKIELDEGISLNIGKAIGTLMNQKTIVVGGDYRQSTGTLKSALIDGIVWTGCNVIDIGIVPTPVFYFAIGFLSADGGVQITGSHNPPDDNGMKIVTGKIPVSPQDIQEIKQIIDKGLFLQGKGSISCVDVVDDYKKYIKKFFKGGNLKIVVDAGNGCFWQIAPQVLRELGYNVVELFCKPDGSFPDRSPNPAVYENLKKLRETVVLSKADFGVAYDGDGDRAIFVDEKGNVVSSDVAIVLYVRYILKKNPSAPVVYDIKCSQIVKDAIESEGGIPIMEKSGHAFIKTTFLKKNAIFAGEASGHYFFREICGDDGLFATLKMAEIVQNIGAISYQTQGISMYATSPDIRMSIKNGDEILERIRKHYPPRMITLLDGVRIEFDDGWALIRKSVTEPLITMRFEAKDKNRLEEIKNEIFSLIPEIGKENEK</sequence>
<evidence type="ECO:0000259" key="8">
    <source>
        <dbReference type="Pfam" id="PF00408"/>
    </source>
</evidence>
<dbReference type="InterPro" id="IPR005841">
    <property type="entry name" value="Alpha-D-phosphohexomutase_SF"/>
</dbReference>
<keyword evidence="6 12" id="KW-0413">Isomerase</keyword>
<dbReference type="GO" id="GO:0000287">
    <property type="term" value="F:magnesium ion binding"/>
    <property type="evidence" value="ECO:0007669"/>
    <property type="project" value="InterPro"/>
</dbReference>
<dbReference type="CDD" id="cd03089">
    <property type="entry name" value="PMM_PGM"/>
    <property type="match status" value="1"/>
</dbReference>
<evidence type="ECO:0000256" key="7">
    <source>
        <dbReference type="RuleBase" id="RU004326"/>
    </source>
</evidence>
<dbReference type="SUPFAM" id="SSF53738">
    <property type="entry name" value="Phosphoglucomutase, first 3 domains"/>
    <property type="match status" value="3"/>
</dbReference>
<proteinExistence type="inferred from homology"/>
<keyword evidence="3" id="KW-0597">Phosphoprotein</keyword>
<evidence type="ECO:0000259" key="9">
    <source>
        <dbReference type="Pfam" id="PF02878"/>
    </source>
</evidence>
<keyword evidence="4 7" id="KW-0479">Metal-binding</keyword>
<dbReference type="SUPFAM" id="SSF55957">
    <property type="entry name" value="Phosphoglucomutase, C-terminal domain"/>
    <property type="match status" value="1"/>
</dbReference>
<dbReference type="InterPro" id="IPR005845">
    <property type="entry name" value="A-D-PHexomutase_a/b/a-II"/>
</dbReference>